<keyword evidence="1" id="KW-1185">Reference proteome</keyword>
<protein>
    <submittedName>
        <fullName evidence="2">Vitellogenin-like</fullName>
    </submittedName>
</protein>
<name>A0A9J7MQJ5_BRAFL</name>
<accession>A0A9J7MQJ5</accession>
<dbReference type="Proteomes" id="UP000001554">
    <property type="component" value="Chromosome 5"/>
</dbReference>
<proteinExistence type="predicted"/>
<evidence type="ECO:0000313" key="2">
    <source>
        <dbReference type="RefSeq" id="XP_035675605.1"/>
    </source>
</evidence>
<dbReference type="RefSeq" id="XP_035675605.1">
    <property type="nucleotide sequence ID" value="XM_035819712.1"/>
</dbReference>
<reference evidence="1" key="1">
    <citation type="journal article" date="2020" name="Nat. Ecol. Evol.">
        <title>Deeply conserved synteny resolves early events in vertebrate evolution.</title>
        <authorList>
            <person name="Simakov O."/>
            <person name="Marletaz F."/>
            <person name="Yue J.X."/>
            <person name="O'Connell B."/>
            <person name="Jenkins J."/>
            <person name="Brandt A."/>
            <person name="Calef R."/>
            <person name="Tung C.H."/>
            <person name="Huang T.K."/>
            <person name="Schmutz J."/>
            <person name="Satoh N."/>
            <person name="Yu J.K."/>
            <person name="Putnam N.H."/>
            <person name="Green R.E."/>
            <person name="Rokhsar D.S."/>
        </authorList>
    </citation>
    <scope>NUCLEOTIDE SEQUENCE [LARGE SCALE GENOMIC DNA]</scope>
    <source>
        <strain evidence="1">S238N-H82</strain>
    </source>
</reference>
<sequence>MRNARITRLNQFNKKETCFSKVPIPQCPEGYTKTESEPRELEFHCVPTELESTKRLIKLHKTKPLEKMASKRTDRIEEIEAELECQQL</sequence>
<gene>
    <name evidence="2" type="primary">LOC118415259</name>
</gene>
<dbReference type="GeneID" id="118415259"/>
<dbReference type="AlphaFoldDB" id="A0A9J7MQJ5"/>
<evidence type="ECO:0000313" key="1">
    <source>
        <dbReference type="Proteomes" id="UP000001554"/>
    </source>
</evidence>
<organism evidence="1 2">
    <name type="scientific">Branchiostoma floridae</name>
    <name type="common">Florida lancelet</name>
    <name type="synonym">Amphioxus</name>
    <dbReference type="NCBI Taxonomy" id="7739"/>
    <lineage>
        <taxon>Eukaryota</taxon>
        <taxon>Metazoa</taxon>
        <taxon>Chordata</taxon>
        <taxon>Cephalochordata</taxon>
        <taxon>Leptocardii</taxon>
        <taxon>Amphioxiformes</taxon>
        <taxon>Branchiostomatidae</taxon>
        <taxon>Branchiostoma</taxon>
    </lineage>
</organism>
<reference evidence="2" key="2">
    <citation type="submission" date="2025-08" db="UniProtKB">
        <authorList>
            <consortium name="RefSeq"/>
        </authorList>
    </citation>
    <scope>IDENTIFICATION</scope>
    <source>
        <strain evidence="2">S238N-H82</strain>
        <tissue evidence="2">Testes</tissue>
    </source>
</reference>
<dbReference type="KEGG" id="bfo:118415259"/>